<evidence type="ECO:0000313" key="3">
    <source>
        <dbReference type="Proteomes" id="UP000886876"/>
    </source>
</evidence>
<dbReference type="Pfam" id="PF04260">
    <property type="entry name" value="DUF436"/>
    <property type="match status" value="1"/>
</dbReference>
<dbReference type="AlphaFoldDB" id="A0A9D1G6E2"/>
<reference evidence="2" key="1">
    <citation type="submission" date="2020-10" db="EMBL/GenBank/DDBJ databases">
        <authorList>
            <person name="Gilroy R."/>
        </authorList>
    </citation>
    <scope>NUCLEOTIDE SEQUENCE</scope>
    <source>
        <strain evidence="2">ChiHecec3B27-6122</strain>
    </source>
</reference>
<dbReference type="InterPro" id="IPR006340">
    <property type="entry name" value="DUF436"/>
</dbReference>
<dbReference type="InterPro" id="IPR028345">
    <property type="entry name" value="Antibiotic_NAT-like"/>
</dbReference>
<evidence type="ECO:0000256" key="1">
    <source>
        <dbReference type="HAMAP-Rule" id="MF_00800"/>
    </source>
</evidence>
<name>A0A9D1G6E2_9FIRM</name>
<accession>A0A9D1G6E2</accession>
<protein>
    <recommendedName>
        <fullName evidence="1">UPF0340 protein IAD42_09610</fullName>
    </recommendedName>
</protein>
<dbReference type="NCBIfam" id="TIGR01440">
    <property type="entry name" value="TIGR01440 family protein"/>
    <property type="match status" value="1"/>
</dbReference>
<proteinExistence type="inferred from homology"/>
<comment type="similarity">
    <text evidence="1">Belongs to the UPF0340 family.</text>
</comment>
<organism evidence="2 3">
    <name type="scientific">Candidatus Scatomorpha pullistercoris</name>
    <dbReference type="NCBI Taxonomy" id="2840929"/>
    <lineage>
        <taxon>Bacteria</taxon>
        <taxon>Bacillati</taxon>
        <taxon>Bacillota</taxon>
        <taxon>Clostridia</taxon>
        <taxon>Eubacteriales</taxon>
        <taxon>Candidatus Scatomorpha</taxon>
    </lineage>
</organism>
<dbReference type="HAMAP" id="MF_00800">
    <property type="entry name" value="UPF0340"/>
    <property type="match status" value="1"/>
</dbReference>
<dbReference type="EMBL" id="DVJS01000242">
    <property type="protein sequence ID" value="HIS98220.1"/>
    <property type="molecule type" value="Genomic_DNA"/>
</dbReference>
<evidence type="ECO:0000313" key="2">
    <source>
        <dbReference type="EMBL" id="HIS98220.1"/>
    </source>
</evidence>
<dbReference type="Proteomes" id="UP000886876">
    <property type="component" value="Unassembled WGS sequence"/>
</dbReference>
<gene>
    <name evidence="2" type="ORF">IAD42_09610</name>
</gene>
<dbReference type="PIRSF" id="PIRSF007510">
    <property type="entry name" value="UCP007510"/>
    <property type="match status" value="1"/>
</dbReference>
<comment type="caution">
    <text evidence="2">The sequence shown here is derived from an EMBL/GenBank/DDBJ whole genome shotgun (WGS) entry which is preliminary data.</text>
</comment>
<dbReference type="SUPFAM" id="SSF110710">
    <property type="entry name" value="TTHA0583/YokD-like"/>
    <property type="match status" value="1"/>
</dbReference>
<sequence length="182" mass="19361">MYDEIKRQTADAMTELLELADLRPGSLVVVGCSSSEIVGARIGKGSTPEAAEAVYEVIASKLAERGLLLAAQCCEHLNRALIVERETAEKFGYEPVCVIPQPKAGGSFATAAWKHMQDPVAVEHVRASAGLDIGCTLIGMHLKDVAVPLRLAVKQIGEATISAARTRPKLIGGVRAVYPDKV</sequence>
<reference evidence="2" key="2">
    <citation type="journal article" date="2021" name="PeerJ">
        <title>Extensive microbial diversity within the chicken gut microbiome revealed by metagenomics and culture.</title>
        <authorList>
            <person name="Gilroy R."/>
            <person name="Ravi A."/>
            <person name="Getino M."/>
            <person name="Pursley I."/>
            <person name="Horton D.L."/>
            <person name="Alikhan N.F."/>
            <person name="Baker D."/>
            <person name="Gharbi K."/>
            <person name="Hall N."/>
            <person name="Watson M."/>
            <person name="Adriaenssens E.M."/>
            <person name="Foster-Nyarko E."/>
            <person name="Jarju S."/>
            <person name="Secka A."/>
            <person name="Antonio M."/>
            <person name="Oren A."/>
            <person name="Chaudhuri R.R."/>
            <person name="La Ragione R."/>
            <person name="Hildebrand F."/>
            <person name="Pallen M.J."/>
        </authorList>
    </citation>
    <scope>NUCLEOTIDE SEQUENCE</scope>
    <source>
        <strain evidence="2">ChiHecec3B27-6122</strain>
    </source>
</reference>
<dbReference type="Gene3D" id="3.40.50.10360">
    <property type="entry name" value="Hypothetical protein TT1679"/>
    <property type="match status" value="1"/>
</dbReference>